<comment type="caution">
    <text evidence="1">The sequence shown here is derived from an EMBL/GenBank/DDBJ whole genome shotgun (WGS) entry which is preliminary data.</text>
</comment>
<evidence type="ECO:0000313" key="1">
    <source>
        <dbReference type="EMBL" id="PNS02093.1"/>
    </source>
</evidence>
<protein>
    <submittedName>
        <fullName evidence="1">Uncharacterized protein</fullName>
    </submittedName>
</protein>
<evidence type="ECO:0000313" key="2">
    <source>
        <dbReference type="Proteomes" id="UP000236199"/>
    </source>
</evidence>
<sequence>MVRSFYDVLNDPVGVNWGTFGHTLDYVPLFSNVPFDKNIISNNEIFSIFEIY</sequence>
<dbReference type="AlphaFoldDB" id="A0A2K1PH34"/>
<organism evidence="1 2">
    <name type="scientific">Petrotoga miotherma DSM 10691</name>
    <dbReference type="NCBI Taxonomy" id="1434326"/>
    <lineage>
        <taxon>Bacteria</taxon>
        <taxon>Thermotogati</taxon>
        <taxon>Thermotogota</taxon>
        <taxon>Thermotogae</taxon>
        <taxon>Petrotogales</taxon>
        <taxon>Petrotogaceae</taxon>
        <taxon>Petrotoga</taxon>
    </lineage>
</organism>
<gene>
    <name evidence="1" type="ORF">X928_01265</name>
</gene>
<reference evidence="1 2" key="1">
    <citation type="submission" date="2013-12" db="EMBL/GenBank/DDBJ databases">
        <title>Comparative genomics of Petrotoga isolates.</title>
        <authorList>
            <person name="Nesbo C.L."/>
            <person name="Charchuk R."/>
            <person name="Chow K."/>
        </authorList>
    </citation>
    <scope>NUCLEOTIDE SEQUENCE [LARGE SCALE GENOMIC DNA]</scope>
    <source>
        <strain evidence="1 2">DSM 10691</strain>
    </source>
</reference>
<dbReference type="EMBL" id="AZRM01000008">
    <property type="protein sequence ID" value="PNS02093.1"/>
    <property type="molecule type" value="Genomic_DNA"/>
</dbReference>
<keyword evidence="2" id="KW-1185">Reference proteome</keyword>
<proteinExistence type="predicted"/>
<dbReference type="Proteomes" id="UP000236199">
    <property type="component" value="Unassembled WGS sequence"/>
</dbReference>
<name>A0A2K1PH34_9BACT</name>
<accession>A0A2K1PH34</accession>